<sequence>MNRLLSVLGIVLATGTFSLASAQESVPKGWHLKDLQKDSLYGISVDQAYDFLKSKGLKSSTVIVGIVDSGIDTTHEDLKPVLWVNEKEIPGNGIDDDKNGYIDDIYMDGTFWEVKTVNRM</sequence>
<dbReference type="RefSeq" id="WP_240830380.1">
    <property type="nucleotide sequence ID" value="NZ_JAKWBL010000002.1"/>
</dbReference>
<dbReference type="SUPFAM" id="SSF52743">
    <property type="entry name" value="Subtilisin-like"/>
    <property type="match status" value="1"/>
</dbReference>
<organism evidence="3 4">
    <name type="scientific">Niabella ginsengisoli</name>
    <dbReference type="NCBI Taxonomy" id="522298"/>
    <lineage>
        <taxon>Bacteria</taxon>
        <taxon>Pseudomonadati</taxon>
        <taxon>Bacteroidota</taxon>
        <taxon>Chitinophagia</taxon>
        <taxon>Chitinophagales</taxon>
        <taxon>Chitinophagaceae</taxon>
        <taxon>Niabella</taxon>
    </lineage>
</organism>
<accession>A0ABS9SK81</accession>
<name>A0ABS9SK81_9BACT</name>
<evidence type="ECO:0000313" key="4">
    <source>
        <dbReference type="Proteomes" id="UP001202248"/>
    </source>
</evidence>
<dbReference type="InterPro" id="IPR023827">
    <property type="entry name" value="Peptidase_S8_Asp-AS"/>
</dbReference>
<dbReference type="Gene3D" id="3.40.50.200">
    <property type="entry name" value="Peptidase S8/S53 domain"/>
    <property type="match status" value="1"/>
</dbReference>
<keyword evidence="4" id="KW-1185">Reference proteome</keyword>
<evidence type="ECO:0000256" key="1">
    <source>
        <dbReference type="ARBA" id="ARBA00022801"/>
    </source>
</evidence>
<evidence type="ECO:0008006" key="5">
    <source>
        <dbReference type="Google" id="ProtNLM"/>
    </source>
</evidence>
<comment type="caution">
    <text evidence="3">The sequence shown here is derived from an EMBL/GenBank/DDBJ whole genome shotgun (WGS) entry which is preliminary data.</text>
</comment>
<evidence type="ECO:0000313" key="3">
    <source>
        <dbReference type="EMBL" id="MCH5598701.1"/>
    </source>
</evidence>
<feature type="chain" id="PRO_5045130193" description="Peptidase S8" evidence="2">
    <location>
        <begin position="23"/>
        <end position="120"/>
    </location>
</feature>
<dbReference type="EMBL" id="JAKWBL010000002">
    <property type="protein sequence ID" value="MCH5598701.1"/>
    <property type="molecule type" value="Genomic_DNA"/>
</dbReference>
<keyword evidence="2" id="KW-0732">Signal</keyword>
<dbReference type="PROSITE" id="PS00136">
    <property type="entry name" value="SUBTILASE_ASP"/>
    <property type="match status" value="1"/>
</dbReference>
<dbReference type="Proteomes" id="UP001202248">
    <property type="component" value="Unassembled WGS sequence"/>
</dbReference>
<gene>
    <name evidence="3" type="ORF">MKP09_12660</name>
</gene>
<proteinExistence type="predicted"/>
<dbReference type="InterPro" id="IPR036852">
    <property type="entry name" value="Peptidase_S8/S53_dom_sf"/>
</dbReference>
<keyword evidence="1" id="KW-0378">Hydrolase</keyword>
<evidence type="ECO:0000256" key="2">
    <source>
        <dbReference type="SAM" id="SignalP"/>
    </source>
</evidence>
<protein>
    <recommendedName>
        <fullName evidence="5">Peptidase S8</fullName>
    </recommendedName>
</protein>
<feature type="signal peptide" evidence="2">
    <location>
        <begin position="1"/>
        <end position="22"/>
    </location>
</feature>
<reference evidence="3 4" key="1">
    <citation type="submission" date="2022-02" db="EMBL/GenBank/DDBJ databases">
        <authorList>
            <person name="Min J."/>
        </authorList>
    </citation>
    <scope>NUCLEOTIDE SEQUENCE [LARGE SCALE GENOMIC DNA]</scope>
    <source>
        <strain evidence="3 4">GR10-1</strain>
    </source>
</reference>